<evidence type="ECO:0000256" key="1">
    <source>
        <dbReference type="SAM" id="SignalP"/>
    </source>
</evidence>
<organism evidence="3 4">
    <name type="scientific">Cyprinus carpio carpio</name>
    <dbReference type="NCBI Taxonomy" id="630221"/>
    <lineage>
        <taxon>Eukaryota</taxon>
        <taxon>Metazoa</taxon>
        <taxon>Chordata</taxon>
        <taxon>Craniata</taxon>
        <taxon>Vertebrata</taxon>
        <taxon>Euteleostomi</taxon>
        <taxon>Actinopterygii</taxon>
        <taxon>Neopterygii</taxon>
        <taxon>Teleostei</taxon>
        <taxon>Ostariophysi</taxon>
        <taxon>Cypriniformes</taxon>
        <taxon>Cyprinidae</taxon>
        <taxon>Cyprininae</taxon>
        <taxon>Cyprinus</taxon>
    </lineage>
</organism>
<name>A0A8C1A7P2_CYPCA</name>
<keyword evidence="4" id="KW-1185">Reference proteome</keyword>
<dbReference type="Gene3D" id="3.30.990.10">
    <property type="entry name" value="Formiminotransferase, N-terminal subdomain"/>
    <property type="match status" value="1"/>
</dbReference>
<proteinExistence type="predicted"/>
<dbReference type="PANTHER" id="PTHR12234">
    <property type="entry name" value="FORMIMINOTRANSFERASE-CYCLODEAMINASE"/>
    <property type="match status" value="1"/>
</dbReference>
<evidence type="ECO:0000259" key="2">
    <source>
        <dbReference type="SMART" id="SM01222"/>
    </source>
</evidence>
<dbReference type="Proteomes" id="UP001108240">
    <property type="component" value="Unplaced"/>
</dbReference>
<sequence length="126" mass="14079">MSWSAVGLQLVACLLNISVARRRDLAETVARSAITDTHLGKKCSGITVLNIFNDVDYSRSVTLLLHFGWADSPQHRVPAKRRKAIGWFKKVLDMSAIQPDVGPQPTRRYGITVFALFVIFVCNTYT</sequence>
<dbReference type="PANTHER" id="PTHR12234:SF1">
    <property type="entry name" value="FORMIMINOTRANSFERASE N-TERMINAL SUBDOMAIN-CONTAINING PROTEIN"/>
    <property type="match status" value="1"/>
</dbReference>
<reference evidence="3" key="1">
    <citation type="submission" date="2025-08" db="UniProtKB">
        <authorList>
            <consortium name="Ensembl"/>
        </authorList>
    </citation>
    <scope>IDENTIFICATION</scope>
</reference>
<dbReference type="InterPro" id="IPR051623">
    <property type="entry name" value="FTCD"/>
</dbReference>
<dbReference type="SUPFAM" id="SSF55116">
    <property type="entry name" value="Formiminotransferase domain of formiminotransferase-cyclodeaminase"/>
    <property type="match status" value="1"/>
</dbReference>
<dbReference type="InterPro" id="IPR022384">
    <property type="entry name" value="FormiminoTrfase_cat_dom_sf"/>
</dbReference>
<feature type="domain" description="Formiminotransferase N-terminal subdomain" evidence="2">
    <location>
        <begin position="9"/>
        <end position="117"/>
    </location>
</feature>
<dbReference type="Ensembl" id="ENSCCRT00000015283.2">
    <property type="protein sequence ID" value="ENSCCRP00000013990.2"/>
    <property type="gene ID" value="ENSCCRG00000008012.2"/>
</dbReference>
<protein>
    <recommendedName>
        <fullName evidence="2">Formiminotransferase N-terminal subdomain domain-containing protein</fullName>
    </recommendedName>
</protein>
<dbReference type="InterPro" id="IPR037064">
    <property type="entry name" value="Formiminotransferase_N_sf"/>
</dbReference>
<dbReference type="GO" id="GO:0005542">
    <property type="term" value="F:folic acid binding"/>
    <property type="evidence" value="ECO:0007669"/>
    <property type="project" value="InterPro"/>
</dbReference>
<evidence type="ECO:0000313" key="4">
    <source>
        <dbReference type="Proteomes" id="UP001108240"/>
    </source>
</evidence>
<evidence type="ECO:0000313" key="3">
    <source>
        <dbReference type="Ensembl" id="ENSCCRP00000013990.2"/>
    </source>
</evidence>
<dbReference type="SMART" id="SM01222">
    <property type="entry name" value="FTCD_N"/>
    <property type="match status" value="1"/>
</dbReference>
<keyword evidence="1" id="KW-0732">Signal</keyword>
<feature type="signal peptide" evidence="1">
    <location>
        <begin position="1"/>
        <end position="20"/>
    </location>
</feature>
<accession>A0A8C1A7P2</accession>
<dbReference type="InterPro" id="IPR012886">
    <property type="entry name" value="Formiminotransferase_N"/>
</dbReference>
<reference evidence="3" key="2">
    <citation type="submission" date="2025-09" db="UniProtKB">
        <authorList>
            <consortium name="Ensembl"/>
        </authorList>
    </citation>
    <scope>IDENTIFICATION</scope>
</reference>
<dbReference type="AlphaFoldDB" id="A0A8C1A7P2"/>
<dbReference type="GO" id="GO:0016740">
    <property type="term" value="F:transferase activity"/>
    <property type="evidence" value="ECO:0007669"/>
    <property type="project" value="InterPro"/>
</dbReference>
<feature type="chain" id="PRO_5039889204" description="Formiminotransferase N-terminal subdomain domain-containing protein" evidence="1">
    <location>
        <begin position="21"/>
        <end position="126"/>
    </location>
</feature>